<comment type="caution">
    <text evidence="1">The sequence shown here is derived from an EMBL/GenBank/DDBJ whole genome shotgun (WGS) entry which is preliminary data.</text>
</comment>
<proteinExistence type="predicted"/>
<sequence>MRGSSPTPLLTRPRIRSHTNTDEGIQVWSLIKKPQPHSVVNIWIRSIAFDLNIIPGPGPDSHLINRQVVQKDQEATHRTK</sequence>
<name>A0A1C7ME00_GRIFR</name>
<dbReference type="Proteomes" id="UP000092993">
    <property type="component" value="Unassembled WGS sequence"/>
</dbReference>
<protein>
    <submittedName>
        <fullName evidence="1">Uncharacterized protein</fullName>
    </submittedName>
</protein>
<evidence type="ECO:0000313" key="1">
    <source>
        <dbReference type="EMBL" id="OBZ74619.1"/>
    </source>
</evidence>
<dbReference type="EMBL" id="LUGG01000005">
    <property type="protein sequence ID" value="OBZ74619.1"/>
    <property type="molecule type" value="Genomic_DNA"/>
</dbReference>
<organism evidence="1 2">
    <name type="scientific">Grifola frondosa</name>
    <name type="common">Maitake</name>
    <name type="synonym">Polyporus frondosus</name>
    <dbReference type="NCBI Taxonomy" id="5627"/>
    <lineage>
        <taxon>Eukaryota</taxon>
        <taxon>Fungi</taxon>
        <taxon>Dikarya</taxon>
        <taxon>Basidiomycota</taxon>
        <taxon>Agaricomycotina</taxon>
        <taxon>Agaricomycetes</taxon>
        <taxon>Polyporales</taxon>
        <taxon>Grifolaceae</taxon>
        <taxon>Grifola</taxon>
    </lineage>
</organism>
<reference evidence="1 2" key="1">
    <citation type="submission" date="2016-03" db="EMBL/GenBank/DDBJ databases">
        <title>Whole genome sequencing of Grifola frondosa 9006-11.</title>
        <authorList>
            <person name="Min B."/>
            <person name="Park H."/>
            <person name="Kim J.-G."/>
            <person name="Cho H."/>
            <person name="Oh Y.-L."/>
            <person name="Kong W.-S."/>
            <person name="Choi I.-G."/>
        </authorList>
    </citation>
    <scope>NUCLEOTIDE SEQUENCE [LARGE SCALE GENOMIC DNA]</scope>
    <source>
        <strain evidence="1 2">9006-11</strain>
    </source>
</reference>
<accession>A0A1C7ME00</accession>
<gene>
    <name evidence="1" type="ORF">A0H81_05287</name>
</gene>
<keyword evidence="2" id="KW-1185">Reference proteome</keyword>
<evidence type="ECO:0000313" key="2">
    <source>
        <dbReference type="Proteomes" id="UP000092993"/>
    </source>
</evidence>
<dbReference type="AlphaFoldDB" id="A0A1C7ME00"/>